<dbReference type="InterPro" id="IPR010221">
    <property type="entry name" value="VCBS_dom"/>
</dbReference>
<feature type="chain" id="PRO_5046985469" evidence="2">
    <location>
        <begin position="19"/>
        <end position="617"/>
    </location>
</feature>
<dbReference type="Gene3D" id="2.160.20.10">
    <property type="entry name" value="Single-stranded right-handed beta-helix, Pectin lyase-like"/>
    <property type="match status" value="1"/>
</dbReference>
<comment type="caution">
    <text evidence="3">The sequence shown here is derived from an EMBL/GenBank/DDBJ whole genome shotgun (WGS) entry which is preliminary data.</text>
</comment>
<dbReference type="SMART" id="SM00710">
    <property type="entry name" value="PbH1"/>
    <property type="match status" value="4"/>
</dbReference>
<dbReference type="InterPro" id="IPR011050">
    <property type="entry name" value="Pectin_lyase_fold/virulence"/>
</dbReference>
<dbReference type="RefSeq" id="WP_341629084.1">
    <property type="nucleotide sequence ID" value="NZ_JBAKBA010000051.1"/>
</dbReference>
<keyword evidence="4" id="KW-1185">Reference proteome</keyword>
<feature type="region of interest" description="Disordered" evidence="1">
    <location>
        <begin position="140"/>
        <end position="161"/>
    </location>
</feature>
<dbReference type="EMBL" id="JBAKBA010000051">
    <property type="protein sequence ID" value="MEL0660678.1"/>
    <property type="molecule type" value="Genomic_DNA"/>
</dbReference>
<dbReference type="InterPro" id="IPR006626">
    <property type="entry name" value="PbH1"/>
</dbReference>
<evidence type="ECO:0000313" key="3">
    <source>
        <dbReference type="EMBL" id="MEL0660678.1"/>
    </source>
</evidence>
<dbReference type="InterPro" id="IPR039513">
    <property type="entry name" value="PL-6"/>
</dbReference>
<reference evidence="3 4" key="1">
    <citation type="submission" date="2024-02" db="EMBL/GenBank/DDBJ databases">
        <title>Bacteria isolated from the canopy kelp, Nereocystis luetkeana.</title>
        <authorList>
            <person name="Pfister C.A."/>
            <person name="Younker I.T."/>
            <person name="Light S.H."/>
        </authorList>
    </citation>
    <scope>NUCLEOTIDE SEQUENCE [LARGE SCALE GENOMIC DNA]</scope>
    <source>
        <strain evidence="3 4">TI.2.07</strain>
    </source>
</reference>
<evidence type="ECO:0000256" key="2">
    <source>
        <dbReference type="SAM" id="SignalP"/>
    </source>
</evidence>
<dbReference type="Pfam" id="PF14592">
    <property type="entry name" value="Chondroitinas_B"/>
    <property type="match status" value="1"/>
</dbReference>
<dbReference type="SUPFAM" id="SSF51126">
    <property type="entry name" value="Pectin lyase-like"/>
    <property type="match status" value="1"/>
</dbReference>
<evidence type="ECO:0000313" key="4">
    <source>
        <dbReference type="Proteomes" id="UP001366060"/>
    </source>
</evidence>
<feature type="signal peptide" evidence="2">
    <location>
        <begin position="1"/>
        <end position="18"/>
    </location>
</feature>
<proteinExistence type="predicted"/>
<evidence type="ECO:0000256" key="1">
    <source>
        <dbReference type="SAM" id="MobiDB-lite"/>
    </source>
</evidence>
<organism evidence="3 4">
    <name type="scientific">Psychromonas arctica</name>
    <dbReference type="NCBI Taxonomy" id="168275"/>
    <lineage>
        <taxon>Bacteria</taxon>
        <taxon>Pseudomonadati</taxon>
        <taxon>Pseudomonadota</taxon>
        <taxon>Gammaproteobacteria</taxon>
        <taxon>Alteromonadales</taxon>
        <taxon>Psychromonadaceae</taxon>
        <taxon>Psychromonas</taxon>
    </lineage>
</organism>
<dbReference type="Proteomes" id="UP001366060">
    <property type="component" value="Unassembled WGS sequence"/>
</dbReference>
<dbReference type="NCBIfam" id="TIGR01965">
    <property type="entry name" value="VCBS_repeat"/>
    <property type="match status" value="1"/>
</dbReference>
<name>A0ABU9HFJ7_9GAMM</name>
<dbReference type="PROSITE" id="PS51257">
    <property type="entry name" value="PROKAR_LIPOPROTEIN"/>
    <property type="match status" value="1"/>
</dbReference>
<dbReference type="InterPro" id="IPR012334">
    <property type="entry name" value="Pectin_lyas_fold"/>
</dbReference>
<sequence length="617" mass="65932">MYKKLLLLSAMAGLTACGGSGSSSNDTSDAIDDGTTESTAAVISGKTSVELYYKNGDVNESLSIVDPDDGEEAFIVQTDIATTYGIFSLNVDGEWTYEVPENETLGDLNEDESVSDSVTVASIDGTEATIRFTILSADALSDDDSGSDDDDDEDDNDDEDVDTYACSDAFDDDGSDDANPVVTGATHNSTIDDLNELLNSGDVQGGDEIIVSGDGEISIKDTCFDTQVLIRAESVGSIILETAAISNSQNITLQGFVLGPNDASTLLKIVNSKNIKVLRNTFDHKDITDGQTSVVLTESSEKISIAYNEFLDKNIVVEDDDGQINSGSYIKFQYDDDTETMTTNAHIHHNYFKNIVPYVKEGNTTPEGDSDREAIVFGDSGSQDVETNHLIEYNLFEDTDGENEIMTVKTSNNTFSNNTFLNSMGSLSFRLGHDNKAENNYFYGTGDSTLVTDANYETGGIRVYGANHTVSNNYMENLSGTSWRSPILIDSGDVSDSSNGNSHEAPTNVTVTDNTLVNNLGGGIFIGRDNYTIVPKDITISDNLVTGSKGSLFNNYANDDANTWSGNQSYATGSAADNEDGTLGAGELEVLSSEPTIIVPTPLSTDDVGPTADITTI</sequence>
<accession>A0ABU9HFJ7</accession>
<protein>
    <submittedName>
        <fullName evidence="3">Chondroitinase-B domain-containing protein</fullName>
    </submittedName>
</protein>
<gene>
    <name evidence="3" type="ORF">V6255_16200</name>
</gene>
<keyword evidence="2" id="KW-0732">Signal</keyword>